<feature type="signal peptide" evidence="1">
    <location>
        <begin position="1"/>
        <end position="22"/>
    </location>
</feature>
<proteinExistence type="predicted"/>
<accession>A0A8E2JE24</accession>
<reference evidence="2 3" key="1">
    <citation type="journal article" date="2016" name="Nat. Commun.">
        <title>Ectomycorrhizal ecology is imprinted in the genome of the dominant symbiotic fungus Cenococcum geophilum.</title>
        <authorList>
            <consortium name="DOE Joint Genome Institute"/>
            <person name="Peter M."/>
            <person name="Kohler A."/>
            <person name="Ohm R.A."/>
            <person name="Kuo A."/>
            <person name="Krutzmann J."/>
            <person name="Morin E."/>
            <person name="Arend M."/>
            <person name="Barry K.W."/>
            <person name="Binder M."/>
            <person name="Choi C."/>
            <person name="Clum A."/>
            <person name="Copeland A."/>
            <person name="Grisel N."/>
            <person name="Haridas S."/>
            <person name="Kipfer T."/>
            <person name="LaButti K."/>
            <person name="Lindquist E."/>
            <person name="Lipzen A."/>
            <person name="Maire R."/>
            <person name="Meier B."/>
            <person name="Mihaltcheva S."/>
            <person name="Molinier V."/>
            <person name="Murat C."/>
            <person name="Poggeler S."/>
            <person name="Quandt C.A."/>
            <person name="Sperisen C."/>
            <person name="Tritt A."/>
            <person name="Tisserant E."/>
            <person name="Crous P.W."/>
            <person name="Henrissat B."/>
            <person name="Nehls U."/>
            <person name="Egli S."/>
            <person name="Spatafora J.W."/>
            <person name="Grigoriev I.V."/>
            <person name="Martin F.M."/>
        </authorList>
    </citation>
    <scope>NUCLEOTIDE SEQUENCE [LARGE SCALE GENOMIC DNA]</scope>
    <source>
        <strain evidence="2 3">CBS 459.81</strain>
    </source>
</reference>
<name>A0A8E2JE24_9PEZI</name>
<evidence type="ECO:0000256" key="1">
    <source>
        <dbReference type="SAM" id="SignalP"/>
    </source>
</evidence>
<keyword evidence="3" id="KW-1185">Reference proteome</keyword>
<sequence>MKHFSALGVDFVLFFLTVSISANVIDPRWARKTEEIAGRITLAPEVLGPRQAADSRTCGDISGNPASLNLCASTHICLWYTSTGFPGQMLNFFVRACRDEAMSMIRKLTNAAKVISLIAEPFITLQHQTLRWNLAR</sequence>
<dbReference type="AlphaFoldDB" id="A0A8E2JE24"/>
<gene>
    <name evidence="2" type="ORF">K432DRAFT_427151</name>
</gene>
<keyword evidence="1" id="KW-0732">Signal</keyword>
<protein>
    <submittedName>
        <fullName evidence="2">Uncharacterized protein</fullName>
    </submittedName>
</protein>
<evidence type="ECO:0000313" key="2">
    <source>
        <dbReference type="EMBL" id="OCK78619.1"/>
    </source>
</evidence>
<organism evidence="2 3">
    <name type="scientific">Lepidopterella palustris CBS 459.81</name>
    <dbReference type="NCBI Taxonomy" id="1314670"/>
    <lineage>
        <taxon>Eukaryota</taxon>
        <taxon>Fungi</taxon>
        <taxon>Dikarya</taxon>
        <taxon>Ascomycota</taxon>
        <taxon>Pezizomycotina</taxon>
        <taxon>Dothideomycetes</taxon>
        <taxon>Pleosporomycetidae</taxon>
        <taxon>Mytilinidiales</taxon>
        <taxon>Argynnaceae</taxon>
        <taxon>Lepidopterella</taxon>
    </lineage>
</organism>
<evidence type="ECO:0000313" key="3">
    <source>
        <dbReference type="Proteomes" id="UP000250266"/>
    </source>
</evidence>
<feature type="chain" id="PRO_5034195325" evidence="1">
    <location>
        <begin position="23"/>
        <end position="136"/>
    </location>
</feature>
<dbReference type="Proteomes" id="UP000250266">
    <property type="component" value="Unassembled WGS sequence"/>
</dbReference>
<dbReference type="EMBL" id="KV745049">
    <property type="protein sequence ID" value="OCK78619.1"/>
    <property type="molecule type" value="Genomic_DNA"/>
</dbReference>